<dbReference type="Gramene" id="A08p33060.2_BraZ1">
    <property type="protein sequence ID" value="A08p33060.2_BraZ1.CDS"/>
    <property type="gene ID" value="A08g33060.2_BraZ1"/>
</dbReference>
<name>A0A8D9HHJ9_BRACM</name>
<protein>
    <submittedName>
        <fullName evidence="1">Uncharacterized protein</fullName>
    </submittedName>
</protein>
<dbReference type="PANTHER" id="PTHR11937">
    <property type="entry name" value="ACTIN"/>
    <property type="match status" value="1"/>
</dbReference>
<dbReference type="Gene3D" id="3.30.420.40">
    <property type="match status" value="1"/>
</dbReference>
<feature type="non-terminal residue" evidence="1">
    <location>
        <position position="1"/>
    </location>
</feature>
<accession>A0A8D9HHJ9</accession>
<proteinExistence type="predicted"/>
<dbReference type="Proteomes" id="UP000694005">
    <property type="component" value="Chromosome A08"/>
</dbReference>
<gene>
    <name evidence="1" type="ORF">BRAPAZ1V2_A08P33060.2</name>
</gene>
<dbReference type="AlphaFoldDB" id="A0A8D9HHJ9"/>
<evidence type="ECO:0000313" key="2">
    <source>
        <dbReference type="Proteomes" id="UP000694005"/>
    </source>
</evidence>
<reference evidence="1 2" key="1">
    <citation type="submission" date="2021-07" db="EMBL/GenBank/DDBJ databases">
        <authorList>
            <consortium name="Genoscope - CEA"/>
            <person name="William W."/>
        </authorList>
    </citation>
    <scope>NUCLEOTIDE SEQUENCE [LARGE SCALE GENOMIC DNA]</scope>
</reference>
<dbReference type="InterPro" id="IPR004000">
    <property type="entry name" value="Actin"/>
</dbReference>
<dbReference type="EMBL" id="LS974624">
    <property type="protein sequence ID" value="CAG7899640.1"/>
    <property type="molecule type" value="Genomic_DNA"/>
</dbReference>
<evidence type="ECO:0000313" key="1">
    <source>
        <dbReference type="EMBL" id="CAG7899640.1"/>
    </source>
</evidence>
<dbReference type="InterPro" id="IPR043129">
    <property type="entry name" value="ATPase_NBD"/>
</dbReference>
<sequence length="77" mass="8490">MFEKYKVPALFMAKNPVLTSFATGRATSLVVDCGGGSTTISPVHEGYVLQKVMESINKCDVDIRRELYSSILVTFNN</sequence>
<dbReference type="Pfam" id="PF00022">
    <property type="entry name" value="Actin"/>
    <property type="match status" value="1"/>
</dbReference>
<organism evidence="1 2">
    <name type="scientific">Brassica campestris</name>
    <name type="common">Field mustard</name>
    <dbReference type="NCBI Taxonomy" id="3711"/>
    <lineage>
        <taxon>Eukaryota</taxon>
        <taxon>Viridiplantae</taxon>
        <taxon>Streptophyta</taxon>
        <taxon>Embryophyta</taxon>
        <taxon>Tracheophyta</taxon>
        <taxon>Spermatophyta</taxon>
        <taxon>Magnoliopsida</taxon>
        <taxon>eudicotyledons</taxon>
        <taxon>Gunneridae</taxon>
        <taxon>Pentapetalae</taxon>
        <taxon>rosids</taxon>
        <taxon>malvids</taxon>
        <taxon>Brassicales</taxon>
        <taxon>Brassicaceae</taxon>
        <taxon>Brassiceae</taxon>
        <taxon>Brassica</taxon>
    </lineage>
</organism>
<dbReference type="SUPFAM" id="SSF53067">
    <property type="entry name" value="Actin-like ATPase domain"/>
    <property type="match status" value="2"/>
</dbReference>